<dbReference type="GO" id="GO:0004930">
    <property type="term" value="F:G protein-coupled receptor activity"/>
    <property type="evidence" value="ECO:0007669"/>
    <property type="project" value="InterPro"/>
</dbReference>
<keyword evidence="8" id="KW-0732">Signal</keyword>
<evidence type="ECO:0000256" key="2">
    <source>
        <dbReference type="ARBA" id="ARBA00022692"/>
    </source>
</evidence>
<dbReference type="InterPro" id="IPR001828">
    <property type="entry name" value="ANF_lig-bd_rcpt"/>
</dbReference>
<protein>
    <submittedName>
        <fullName evidence="10">Metabotropic glutamate receptor 2</fullName>
    </submittedName>
</protein>
<dbReference type="InterPro" id="IPR000337">
    <property type="entry name" value="GPCR_3"/>
</dbReference>
<feature type="compositionally biased region" description="Polar residues" evidence="7">
    <location>
        <begin position="43"/>
        <end position="57"/>
    </location>
</feature>
<feature type="chain" id="PRO_5036472335" evidence="8">
    <location>
        <begin position="25"/>
        <end position="182"/>
    </location>
</feature>
<dbReference type="Gene3D" id="3.40.50.2300">
    <property type="match status" value="1"/>
</dbReference>
<proteinExistence type="predicted"/>
<keyword evidence="5 10" id="KW-0675">Receptor</keyword>
<comment type="caution">
    <text evidence="10">The sequence shown here is derived from an EMBL/GenBank/DDBJ whole genome shotgun (WGS) entry which is preliminary data.</text>
</comment>
<dbReference type="InterPro" id="IPR028082">
    <property type="entry name" value="Peripla_BP_I"/>
</dbReference>
<accession>A0A8X6SQG4</accession>
<feature type="domain" description="Receptor ligand binding region" evidence="9">
    <location>
        <begin position="126"/>
        <end position="174"/>
    </location>
</feature>
<evidence type="ECO:0000256" key="1">
    <source>
        <dbReference type="ARBA" id="ARBA00004141"/>
    </source>
</evidence>
<dbReference type="GO" id="GO:0016020">
    <property type="term" value="C:membrane"/>
    <property type="evidence" value="ECO:0007669"/>
    <property type="project" value="UniProtKB-SubCell"/>
</dbReference>
<organism evidence="10 11">
    <name type="scientific">Trichonephila clavipes</name>
    <name type="common">Golden silk orbweaver</name>
    <name type="synonym">Nephila clavipes</name>
    <dbReference type="NCBI Taxonomy" id="2585209"/>
    <lineage>
        <taxon>Eukaryota</taxon>
        <taxon>Metazoa</taxon>
        <taxon>Ecdysozoa</taxon>
        <taxon>Arthropoda</taxon>
        <taxon>Chelicerata</taxon>
        <taxon>Arachnida</taxon>
        <taxon>Araneae</taxon>
        <taxon>Araneomorphae</taxon>
        <taxon>Entelegynae</taxon>
        <taxon>Araneoidea</taxon>
        <taxon>Nephilidae</taxon>
        <taxon>Trichonephila</taxon>
    </lineage>
</organism>
<keyword evidence="6" id="KW-0325">Glycoprotein</keyword>
<feature type="region of interest" description="Disordered" evidence="7">
    <location>
        <begin position="29"/>
        <end position="61"/>
    </location>
</feature>
<keyword evidence="4" id="KW-0472">Membrane</keyword>
<dbReference type="AlphaFoldDB" id="A0A8X6SQG4"/>
<evidence type="ECO:0000259" key="9">
    <source>
        <dbReference type="Pfam" id="PF01094"/>
    </source>
</evidence>
<dbReference type="Pfam" id="PF01094">
    <property type="entry name" value="ANF_receptor"/>
    <property type="match status" value="1"/>
</dbReference>
<evidence type="ECO:0000256" key="7">
    <source>
        <dbReference type="SAM" id="MobiDB-lite"/>
    </source>
</evidence>
<feature type="signal peptide" evidence="8">
    <location>
        <begin position="1"/>
        <end position="24"/>
    </location>
</feature>
<gene>
    <name evidence="10" type="primary">GRM2</name>
    <name evidence="10" type="ORF">TNCV_3385501</name>
</gene>
<sequence>MEASIKFRLLLLFVLSARFITCCAEEANNEMRSNEAQERPLKSETSCSEVLAQSSTESQDEVKSRMRFLEMMNSVENPENLTYKDVQQQMQTIEMDGDIILGGLMSIHDKYEDVCGPIMPKSSIQELEAILFTIDKVNSMENFLPGIRLGAFIFDDCNRDSYSLEQAANFIQSKTNKISLFF</sequence>
<keyword evidence="2" id="KW-0812">Transmembrane</keyword>
<dbReference type="SUPFAM" id="SSF53822">
    <property type="entry name" value="Periplasmic binding protein-like I"/>
    <property type="match status" value="1"/>
</dbReference>
<evidence type="ECO:0000256" key="3">
    <source>
        <dbReference type="ARBA" id="ARBA00022989"/>
    </source>
</evidence>
<evidence type="ECO:0000256" key="4">
    <source>
        <dbReference type="ARBA" id="ARBA00023136"/>
    </source>
</evidence>
<evidence type="ECO:0000256" key="8">
    <source>
        <dbReference type="SAM" id="SignalP"/>
    </source>
</evidence>
<comment type="subcellular location">
    <subcellularLocation>
        <location evidence="1">Membrane</location>
        <topology evidence="1">Multi-pass membrane protein</topology>
    </subcellularLocation>
</comment>
<dbReference type="PRINTS" id="PR00248">
    <property type="entry name" value="GPCRMGR"/>
</dbReference>
<feature type="compositionally biased region" description="Basic and acidic residues" evidence="7">
    <location>
        <begin position="32"/>
        <end position="42"/>
    </location>
</feature>
<keyword evidence="3" id="KW-1133">Transmembrane helix</keyword>
<evidence type="ECO:0000256" key="6">
    <source>
        <dbReference type="ARBA" id="ARBA00023180"/>
    </source>
</evidence>
<dbReference type="Proteomes" id="UP000887159">
    <property type="component" value="Unassembled WGS sequence"/>
</dbReference>
<evidence type="ECO:0000313" key="10">
    <source>
        <dbReference type="EMBL" id="GFY18059.1"/>
    </source>
</evidence>
<evidence type="ECO:0000313" key="11">
    <source>
        <dbReference type="Proteomes" id="UP000887159"/>
    </source>
</evidence>
<evidence type="ECO:0000256" key="5">
    <source>
        <dbReference type="ARBA" id="ARBA00023170"/>
    </source>
</evidence>
<reference evidence="10" key="1">
    <citation type="submission" date="2020-08" db="EMBL/GenBank/DDBJ databases">
        <title>Multicomponent nature underlies the extraordinary mechanical properties of spider dragline silk.</title>
        <authorList>
            <person name="Kono N."/>
            <person name="Nakamura H."/>
            <person name="Mori M."/>
            <person name="Yoshida Y."/>
            <person name="Ohtoshi R."/>
            <person name="Malay A.D."/>
            <person name="Moran D.A.P."/>
            <person name="Tomita M."/>
            <person name="Numata K."/>
            <person name="Arakawa K."/>
        </authorList>
    </citation>
    <scope>NUCLEOTIDE SEQUENCE</scope>
</reference>
<dbReference type="InterPro" id="IPR050726">
    <property type="entry name" value="mGluR"/>
</dbReference>
<keyword evidence="11" id="KW-1185">Reference proteome</keyword>
<name>A0A8X6SQG4_TRICX</name>
<dbReference type="PANTHER" id="PTHR24060">
    <property type="entry name" value="METABOTROPIC GLUTAMATE RECEPTOR"/>
    <property type="match status" value="1"/>
</dbReference>
<dbReference type="EMBL" id="BMAU01021347">
    <property type="protein sequence ID" value="GFY18059.1"/>
    <property type="molecule type" value="Genomic_DNA"/>
</dbReference>